<dbReference type="PANTHER" id="PTHR12400">
    <property type="entry name" value="INOSITOL POLYPHOSPHATE KINASE"/>
    <property type="match status" value="1"/>
</dbReference>
<dbReference type="EMBL" id="CAACVR010000001">
    <property type="protein sequence ID" value="VEU19930.1"/>
    <property type="molecule type" value="Genomic_DNA"/>
</dbReference>
<evidence type="ECO:0000313" key="6">
    <source>
        <dbReference type="Proteomes" id="UP000290900"/>
    </source>
</evidence>
<gene>
    <name evidence="5" type="ORF">BRENAR_LOCUS665</name>
</gene>
<dbReference type="AlphaFoldDB" id="A0A448YG84"/>
<keyword evidence="3 4" id="KW-0418">Kinase</keyword>
<reference evidence="5 6" key="1">
    <citation type="submission" date="2018-12" db="EMBL/GenBank/DDBJ databases">
        <authorList>
            <person name="Tiukova I."/>
            <person name="Dainat J."/>
        </authorList>
    </citation>
    <scope>NUCLEOTIDE SEQUENCE [LARGE SCALE GENOMIC DNA]</scope>
</reference>
<evidence type="ECO:0000256" key="2">
    <source>
        <dbReference type="ARBA" id="ARBA00022679"/>
    </source>
</evidence>
<keyword evidence="2 4" id="KW-0808">Transferase</keyword>
<dbReference type="GO" id="GO:0046854">
    <property type="term" value="P:phosphatidylinositol phosphate biosynthetic process"/>
    <property type="evidence" value="ECO:0007669"/>
    <property type="project" value="TreeGrafter"/>
</dbReference>
<protein>
    <recommendedName>
        <fullName evidence="4">Kinase</fullName>
        <ecNumber evidence="4">2.7.-.-</ecNumber>
    </recommendedName>
</protein>
<dbReference type="InterPro" id="IPR005522">
    <property type="entry name" value="IPK"/>
</dbReference>
<dbReference type="EC" id="2.7.-.-" evidence="4"/>
<dbReference type="InParanoid" id="A0A448YG84"/>
<proteinExistence type="inferred from homology"/>
<evidence type="ECO:0000256" key="4">
    <source>
        <dbReference type="RuleBase" id="RU363090"/>
    </source>
</evidence>
<dbReference type="GO" id="GO:0000824">
    <property type="term" value="F:inositol-1,4,5,6-tetrakisphosphate 3-kinase activity"/>
    <property type="evidence" value="ECO:0007669"/>
    <property type="project" value="TreeGrafter"/>
</dbReference>
<accession>A0A448YG84</accession>
<sequence>MSLVPLRHKAAGHDGPLQSPDGLLFYKPTVQQEIEFYNGTQQRMARISDSASLGANIADWMPEYLGVLSPGVSDQLRTSNPETLDSLDPSILEYSETIGENGESKTLLVLENILNGFNRPHIMDIKLGSVLYDEEASPKKRERMKNVSLTTTSGSLSFRICGMQVPDDFQGDLPEDISNCKMEEVCHYELDGFITFDKYFGRRLDKTNVKDGLSIFFRYNKLPKGIQDIILEKFVIRLKMLYNCLLDAEVRIISGSLLFVFEGDEDRWKSEDYEDPIIKQSFISDDEEDEGEQDLEEESSTAPLSCLKFIDFAHARYTPGKGYDEELVNGVDNLLNLIENI</sequence>
<dbReference type="PANTHER" id="PTHR12400:SF103">
    <property type="entry name" value="INOSITOL POLYPHOSPHATE MULTIKINASE"/>
    <property type="match status" value="1"/>
</dbReference>
<dbReference type="GO" id="GO:0005737">
    <property type="term" value="C:cytoplasm"/>
    <property type="evidence" value="ECO:0007669"/>
    <property type="project" value="TreeGrafter"/>
</dbReference>
<dbReference type="Gene3D" id="3.30.470.160">
    <property type="entry name" value="Inositol polyphosphate kinase"/>
    <property type="match status" value="1"/>
</dbReference>
<dbReference type="Pfam" id="PF03770">
    <property type="entry name" value="IPK"/>
    <property type="match status" value="1"/>
</dbReference>
<dbReference type="GO" id="GO:0008440">
    <property type="term" value="F:inositol-1,4,5-trisphosphate 3-kinase activity"/>
    <property type="evidence" value="ECO:0007669"/>
    <property type="project" value="TreeGrafter"/>
</dbReference>
<organism evidence="5 6">
    <name type="scientific">Brettanomyces naardenensis</name>
    <name type="common">Yeast</name>
    <dbReference type="NCBI Taxonomy" id="13370"/>
    <lineage>
        <taxon>Eukaryota</taxon>
        <taxon>Fungi</taxon>
        <taxon>Dikarya</taxon>
        <taxon>Ascomycota</taxon>
        <taxon>Saccharomycotina</taxon>
        <taxon>Pichiomycetes</taxon>
        <taxon>Pichiales</taxon>
        <taxon>Pichiaceae</taxon>
        <taxon>Brettanomyces</taxon>
    </lineage>
</organism>
<dbReference type="FunCoup" id="A0A448YG84">
    <property type="interactions" value="57"/>
</dbReference>
<evidence type="ECO:0000256" key="1">
    <source>
        <dbReference type="ARBA" id="ARBA00007374"/>
    </source>
</evidence>
<dbReference type="GO" id="GO:0032958">
    <property type="term" value="P:inositol phosphate biosynthetic process"/>
    <property type="evidence" value="ECO:0007669"/>
    <property type="project" value="InterPro"/>
</dbReference>
<dbReference type="SUPFAM" id="SSF56104">
    <property type="entry name" value="SAICAR synthase-like"/>
    <property type="match status" value="1"/>
</dbReference>
<dbReference type="InterPro" id="IPR038286">
    <property type="entry name" value="IPK_sf"/>
</dbReference>
<dbReference type="Proteomes" id="UP000290900">
    <property type="component" value="Unassembled WGS sequence"/>
</dbReference>
<name>A0A448YG84_BRENA</name>
<dbReference type="STRING" id="13370.A0A448YG84"/>
<keyword evidence="6" id="KW-1185">Reference proteome</keyword>
<dbReference type="OrthoDB" id="338650at2759"/>
<evidence type="ECO:0000313" key="5">
    <source>
        <dbReference type="EMBL" id="VEU19930.1"/>
    </source>
</evidence>
<evidence type="ECO:0000256" key="3">
    <source>
        <dbReference type="ARBA" id="ARBA00022777"/>
    </source>
</evidence>
<dbReference type="GO" id="GO:0005634">
    <property type="term" value="C:nucleus"/>
    <property type="evidence" value="ECO:0007669"/>
    <property type="project" value="TreeGrafter"/>
</dbReference>
<comment type="similarity">
    <text evidence="1 4">Belongs to the inositol phosphokinase (IPK) family.</text>
</comment>